<sequence>KPKKLVGFAPEPEEDLREHHKYLEHRKKENSKSNPLGKLPDKLAYLYQGSCREGLAASRSLPPLKTSKNLKLKDIPDRPSRPVKEISIANSRTVMNFHYFEIKFPLPSNMLLVDALYASVSTLDMGKLIRYTYNLSDEKVGLGYNFVGVVSKAGRNYKLSEFAEGTKVFGVVNPALRKGVLQTCIALGPSDYVVAISEEDFSVVEGVEVRFKAVTVDSFAVEDQPETDEPTPPEDDTKPSKLKLHPKASYAIEDVLTPMAKFATFGSLYCRAKQALQTVEKAIQSRRNANVLINGADTCLGFTIMQVLASSLYIRDLLSFHVIAVVQNKNVARIQALISQLGPSNTRRFTIVPFDEVNGDLYLRGEVVPIEYKSTEDFTFDVVQAVLAGHRTPATRSNADPRLDLFVDIIGSRKMFQVSKMLCEIPSLNNEAVLSVFSKEKEPLFMILMKPKSSGCAYVAYRDFHTPEPTYLMDPLSSETKTLLNPWSYGWALGLANLFVSRYNYYEKIELEARSEWLREALQLVRNGELKVVVDKVVDWRNNFRREISRMQATDGCIVFKIETF</sequence>
<feature type="non-terminal residue" evidence="2">
    <location>
        <position position="565"/>
    </location>
</feature>
<feature type="non-terminal residue" evidence="2">
    <location>
        <position position="1"/>
    </location>
</feature>
<keyword evidence="3" id="KW-1185">Reference proteome</keyword>
<accession>A0A4P9ZAF1</accession>
<dbReference type="Gene3D" id="3.90.180.10">
    <property type="entry name" value="Medium-chain alcohol dehydrogenases, catalytic domain"/>
    <property type="match status" value="1"/>
</dbReference>
<dbReference type="InterPro" id="IPR052585">
    <property type="entry name" value="Lipid_raft_assoc_Zn_ADH"/>
</dbReference>
<evidence type="ECO:0000256" key="1">
    <source>
        <dbReference type="SAM" id="MobiDB-lite"/>
    </source>
</evidence>
<dbReference type="OrthoDB" id="201656at2759"/>
<dbReference type="EMBL" id="ML004474">
    <property type="protein sequence ID" value="RKP29794.1"/>
    <property type="molecule type" value="Genomic_DNA"/>
</dbReference>
<proteinExistence type="predicted"/>
<protein>
    <submittedName>
        <fullName evidence="2">Uncharacterized protein</fullName>
    </submittedName>
</protein>
<dbReference type="PANTHER" id="PTHR43482">
    <property type="entry name" value="PROTEIN AST1-RELATED"/>
    <property type="match status" value="1"/>
</dbReference>
<dbReference type="PANTHER" id="PTHR43482:SF1">
    <property type="entry name" value="PROTEIN AST1-RELATED"/>
    <property type="match status" value="1"/>
</dbReference>
<dbReference type="AlphaFoldDB" id="A0A4P9ZAF1"/>
<dbReference type="Proteomes" id="UP000268321">
    <property type="component" value="Unassembled WGS sequence"/>
</dbReference>
<gene>
    <name evidence="2" type="ORF">METBISCDRAFT_6961</name>
</gene>
<evidence type="ECO:0000313" key="3">
    <source>
        <dbReference type="Proteomes" id="UP000268321"/>
    </source>
</evidence>
<feature type="compositionally biased region" description="Acidic residues" evidence="1">
    <location>
        <begin position="223"/>
        <end position="234"/>
    </location>
</feature>
<organism evidence="2 3">
    <name type="scientific">Metschnikowia bicuspidata</name>
    <dbReference type="NCBI Taxonomy" id="27322"/>
    <lineage>
        <taxon>Eukaryota</taxon>
        <taxon>Fungi</taxon>
        <taxon>Dikarya</taxon>
        <taxon>Ascomycota</taxon>
        <taxon>Saccharomycotina</taxon>
        <taxon>Pichiomycetes</taxon>
        <taxon>Metschnikowiaceae</taxon>
        <taxon>Metschnikowia</taxon>
    </lineage>
</organism>
<reference evidence="3" key="1">
    <citation type="journal article" date="2018" name="Nat. Microbiol.">
        <title>Leveraging single-cell genomics to expand the fungal tree of life.</title>
        <authorList>
            <person name="Ahrendt S.R."/>
            <person name="Quandt C.A."/>
            <person name="Ciobanu D."/>
            <person name="Clum A."/>
            <person name="Salamov A."/>
            <person name="Andreopoulos B."/>
            <person name="Cheng J.F."/>
            <person name="Woyke T."/>
            <person name="Pelin A."/>
            <person name="Henrissat B."/>
            <person name="Reynolds N.K."/>
            <person name="Benny G.L."/>
            <person name="Smith M.E."/>
            <person name="James T.Y."/>
            <person name="Grigoriev I.V."/>
        </authorList>
    </citation>
    <scope>NUCLEOTIDE SEQUENCE [LARGE SCALE GENOMIC DNA]</scope>
    <source>
        <strain evidence="3">Baker2002</strain>
    </source>
</reference>
<feature type="region of interest" description="Disordered" evidence="1">
    <location>
        <begin position="222"/>
        <end position="242"/>
    </location>
</feature>
<dbReference type="SUPFAM" id="SSF50129">
    <property type="entry name" value="GroES-like"/>
    <property type="match status" value="1"/>
</dbReference>
<name>A0A4P9ZAF1_9ASCO</name>
<dbReference type="InterPro" id="IPR011032">
    <property type="entry name" value="GroES-like_sf"/>
</dbReference>
<evidence type="ECO:0000313" key="2">
    <source>
        <dbReference type="EMBL" id="RKP29794.1"/>
    </source>
</evidence>